<feature type="transmembrane region" description="Helical" evidence="1">
    <location>
        <begin position="35"/>
        <end position="60"/>
    </location>
</feature>
<name>A0A449AF93_9BACT</name>
<evidence type="ECO:0000313" key="3">
    <source>
        <dbReference type="Proteomes" id="UP000289952"/>
    </source>
</evidence>
<feature type="transmembrane region" description="Helical" evidence="1">
    <location>
        <begin position="9"/>
        <end position="29"/>
    </location>
</feature>
<dbReference type="EMBL" id="LR214972">
    <property type="protein sequence ID" value="VEU63646.1"/>
    <property type="molecule type" value="Genomic_DNA"/>
</dbReference>
<keyword evidence="3" id="KW-1185">Reference proteome</keyword>
<evidence type="ECO:0000256" key="1">
    <source>
        <dbReference type="SAM" id="Phobius"/>
    </source>
</evidence>
<keyword evidence="1" id="KW-0812">Transmembrane</keyword>
<keyword evidence="1" id="KW-0472">Membrane</keyword>
<organism evidence="2 3">
    <name type="scientific">Mycoplasmopsis bovirhinis</name>
    <dbReference type="NCBI Taxonomy" id="29553"/>
    <lineage>
        <taxon>Bacteria</taxon>
        <taxon>Bacillati</taxon>
        <taxon>Mycoplasmatota</taxon>
        <taxon>Mycoplasmoidales</taxon>
        <taxon>Metamycoplasmataceae</taxon>
        <taxon>Mycoplasmopsis</taxon>
    </lineage>
</organism>
<dbReference type="AlphaFoldDB" id="A0A449AF93"/>
<accession>A0A449AF93</accession>
<reference evidence="2 3" key="1">
    <citation type="submission" date="2019-01" db="EMBL/GenBank/DDBJ databases">
        <authorList>
            <consortium name="Pathogen Informatics"/>
        </authorList>
    </citation>
    <scope>NUCLEOTIDE SEQUENCE [LARGE SCALE GENOMIC DNA]</scope>
    <source>
        <strain evidence="2 3">NCTC10118</strain>
    </source>
</reference>
<keyword evidence="1" id="KW-1133">Transmembrane helix</keyword>
<protein>
    <submittedName>
        <fullName evidence="2">Uncharacterized protein</fullName>
    </submittedName>
</protein>
<evidence type="ECO:0000313" key="2">
    <source>
        <dbReference type="EMBL" id="VEU63646.1"/>
    </source>
</evidence>
<dbReference type="Proteomes" id="UP000289952">
    <property type="component" value="Chromosome"/>
</dbReference>
<proteinExistence type="predicted"/>
<sequence length="64" mass="7302">MFQKIIKILVPVVFILGLITGLVLCFIIEGLNNNWYNFLVIPLGVGGILTFFVLGIYFVFRPRK</sequence>
<gene>
    <name evidence="2" type="ORF">NCTC10118_00699</name>
</gene>